<protein>
    <submittedName>
        <fullName evidence="2">Uncharacterized protein</fullName>
    </submittedName>
</protein>
<dbReference type="Proteomes" id="UP000292695">
    <property type="component" value="Unassembled WGS sequence"/>
</dbReference>
<dbReference type="AlphaFoldDB" id="A0A4R0HWL0"/>
<organism evidence="2 3">
    <name type="scientific">Kribbella sindirgiensis</name>
    <dbReference type="NCBI Taxonomy" id="1124744"/>
    <lineage>
        <taxon>Bacteria</taxon>
        <taxon>Bacillati</taxon>
        <taxon>Actinomycetota</taxon>
        <taxon>Actinomycetes</taxon>
        <taxon>Propionibacteriales</taxon>
        <taxon>Kribbellaceae</taxon>
        <taxon>Kribbella</taxon>
    </lineage>
</organism>
<keyword evidence="3" id="KW-1185">Reference proteome</keyword>
<gene>
    <name evidence="2" type="ORF">E0H50_40185</name>
</gene>
<evidence type="ECO:0000313" key="3">
    <source>
        <dbReference type="Proteomes" id="UP000292695"/>
    </source>
</evidence>
<keyword evidence="1" id="KW-1133">Transmembrane helix</keyword>
<comment type="caution">
    <text evidence="2">The sequence shown here is derived from an EMBL/GenBank/DDBJ whole genome shotgun (WGS) entry which is preliminary data.</text>
</comment>
<sequence>MGVWVEVVLVDGDPEVADRGIRQLRGELQREFETRDVLVVAPPGSKGDAAAVGAVAVALGGAGGMVPLLIAVLRDWLGRRTRGQRVKLTVGDESIEVDAASPEEQRELVEAFLRRHEVS</sequence>
<keyword evidence="1" id="KW-0812">Transmembrane</keyword>
<evidence type="ECO:0000313" key="2">
    <source>
        <dbReference type="EMBL" id="TCC17138.1"/>
    </source>
</evidence>
<name>A0A4R0HWL0_9ACTN</name>
<evidence type="ECO:0000256" key="1">
    <source>
        <dbReference type="SAM" id="Phobius"/>
    </source>
</evidence>
<accession>A0A4R0HWL0</accession>
<proteinExistence type="predicted"/>
<dbReference type="Pfam" id="PF19953">
    <property type="entry name" value="EACC1"/>
    <property type="match status" value="1"/>
</dbReference>
<dbReference type="EMBL" id="SJKA01000027">
    <property type="protein sequence ID" value="TCC17138.1"/>
    <property type="molecule type" value="Genomic_DNA"/>
</dbReference>
<dbReference type="InterPro" id="IPR045428">
    <property type="entry name" value="EACC1"/>
</dbReference>
<reference evidence="2 3" key="1">
    <citation type="submission" date="2019-02" db="EMBL/GenBank/DDBJ databases">
        <title>Kribbella capetownensis sp. nov. and Kribbella speibonae sp. nov., isolated from soil.</title>
        <authorList>
            <person name="Curtis S.M."/>
            <person name="Norton I."/>
            <person name="Everest G.J."/>
            <person name="Meyers P.R."/>
        </authorList>
    </citation>
    <scope>NUCLEOTIDE SEQUENCE [LARGE SCALE GENOMIC DNA]</scope>
    <source>
        <strain evidence="2 3">DSM 27082</strain>
    </source>
</reference>
<dbReference type="OrthoDB" id="3627404at2"/>
<keyword evidence="1" id="KW-0472">Membrane</keyword>
<feature type="transmembrane region" description="Helical" evidence="1">
    <location>
        <begin position="49"/>
        <end position="73"/>
    </location>
</feature>